<sequence>MLSPNHSKAAGGSSGSSDNASPGKPAPTAGPSRQYETAKRVRSAKTIWACDRCYRLKSKCDSGRPSCATCLKGRVTCSYTARERGMGAARRGRRTRTVDAYVMMLEERLLEVEGLMRNRRANGRPTGASRPALHAEHPSFHPYGQEHENRANVAKSRAEWLDPSLSPVFRPGMNEFSIIPSPTHPAAPAAITHLPPVFIPHPDCPDIFDTEMLQHLCRVYFDVCIMRWSNLPLHPKVFWAVPFDQHPPFLILSIAACAAQYSDHPAFQEYQRVNNIPGYRIGAPYFMRARSMVAGLFDRPTMDSVLGLGLLGMVAIRMGEPSATAFVAMAIRMAVEIKLDTDPDVEEVHGSLTWMEKEARRRLWWSLCNLDVTDCMASDRARIIADCDQPLFDRTPFFHDRSGRVKAPAPEVLWNSLESYESLPAMGLFVPGRNLDCADSAGRLSRVYSRIQQQGGAVSNIVQKASESGRPRIAEHSNTTAGNASRHIAAFAPETGLPPVYVSADLRSEVLHIEAELEAWKNALPAWAQDISHCTAFSPDSTSENPVPFQLLSLHIMYHSCYIALHLPALLRNPHNSSSTYLSTLAHTRVVTSLFERGMAADPDGQYIPLTNCFFIFYPAVVVALALSDETCHREEHLEWRRAFYLYLKWMRVLGVKWFLGEYLVKVLEGIVDEWGVAENDHEQ</sequence>
<evidence type="ECO:0000313" key="8">
    <source>
        <dbReference type="EMBL" id="TPX62602.1"/>
    </source>
</evidence>
<keyword evidence="9" id="KW-1185">Reference proteome</keyword>
<dbReference type="GO" id="GO:0000981">
    <property type="term" value="F:DNA-binding transcription factor activity, RNA polymerase II-specific"/>
    <property type="evidence" value="ECO:0007669"/>
    <property type="project" value="InterPro"/>
</dbReference>
<dbReference type="Pfam" id="PF00172">
    <property type="entry name" value="Zn_clus"/>
    <property type="match status" value="1"/>
</dbReference>
<dbReference type="InterPro" id="IPR007219">
    <property type="entry name" value="XnlR_reg_dom"/>
</dbReference>
<dbReference type="PROSITE" id="PS50048">
    <property type="entry name" value="ZN2_CY6_FUNGAL_2"/>
    <property type="match status" value="1"/>
</dbReference>
<feature type="compositionally biased region" description="Low complexity" evidence="6">
    <location>
        <begin position="7"/>
        <end position="21"/>
    </location>
</feature>
<organism evidence="8 9">
    <name type="scientific">Powellomyces hirtus</name>
    <dbReference type="NCBI Taxonomy" id="109895"/>
    <lineage>
        <taxon>Eukaryota</taxon>
        <taxon>Fungi</taxon>
        <taxon>Fungi incertae sedis</taxon>
        <taxon>Chytridiomycota</taxon>
        <taxon>Chytridiomycota incertae sedis</taxon>
        <taxon>Chytridiomycetes</taxon>
        <taxon>Spizellomycetales</taxon>
        <taxon>Powellomycetaceae</taxon>
        <taxon>Powellomyces</taxon>
    </lineage>
</organism>
<keyword evidence="5" id="KW-0539">Nucleus</keyword>
<dbReference type="EMBL" id="QEAQ01000002">
    <property type="protein sequence ID" value="TPX62602.1"/>
    <property type="molecule type" value="Genomic_DNA"/>
</dbReference>
<feature type="compositionally biased region" description="Basic and acidic residues" evidence="6">
    <location>
        <begin position="133"/>
        <end position="145"/>
    </location>
</feature>
<evidence type="ECO:0000256" key="6">
    <source>
        <dbReference type="SAM" id="MobiDB-lite"/>
    </source>
</evidence>
<dbReference type="Proteomes" id="UP000318582">
    <property type="component" value="Unassembled WGS sequence"/>
</dbReference>
<keyword evidence="3" id="KW-0805">Transcription regulation</keyword>
<gene>
    <name evidence="8" type="ORF">PhCBS80983_g00409</name>
</gene>
<feature type="domain" description="Zn(2)-C6 fungal-type" evidence="7">
    <location>
        <begin position="49"/>
        <end position="79"/>
    </location>
</feature>
<comment type="caution">
    <text evidence="8">The sequence shown here is derived from an EMBL/GenBank/DDBJ whole genome shotgun (WGS) entry which is preliminary data.</text>
</comment>
<dbReference type="CDD" id="cd12148">
    <property type="entry name" value="fungal_TF_MHR"/>
    <property type="match status" value="1"/>
</dbReference>
<dbReference type="AlphaFoldDB" id="A0A507EFR2"/>
<dbReference type="Gene3D" id="4.10.240.10">
    <property type="entry name" value="Zn(2)-C6 fungal-type DNA-binding domain"/>
    <property type="match status" value="1"/>
</dbReference>
<dbReference type="SMART" id="SM00906">
    <property type="entry name" value="Fungal_trans"/>
    <property type="match status" value="1"/>
</dbReference>
<evidence type="ECO:0000256" key="2">
    <source>
        <dbReference type="ARBA" id="ARBA00022723"/>
    </source>
</evidence>
<dbReference type="STRING" id="109895.A0A507EFR2"/>
<evidence type="ECO:0000256" key="5">
    <source>
        <dbReference type="ARBA" id="ARBA00023242"/>
    </source>
</evidence>
<name>A0A507EFR2_9FUNG</name>
<keyword evidence="4" id="KW-0804">Transcription</keyword>
<evidence type="ECO:0000256" key="4">
    <source>
        <dbReference type="ARBA" id="ARBA00023163"/>
    </source>
</evidence>
<dbReference type="GO" id="GO:0008270">
    <property type="term" value="F:zinc ion binding"/>
    <property type="evidence" value="ECO:0007669"/>
    <property type="project" value="InterPro"/>
</dbReference>
<reference evidence="8 9" key="1">
    <citation type="journal article" date="2019" name="Sci. Rep.">
        <title>Comparative genomics of chytrid fungi reveal insights into the obligate biotrophic and pathogenic lifestyle of Synchytrium endobioticum.</title>
        <authorList>
            <person name="van de Vossenberg B.T.L.H."/>
            <person name="Warris S."/>
            <person name="Nguyen H.D.T."/>
            <person name="van Gent-Pelzer M.P.E."/>
            <person name="Joly D.L."/>
            <person name="van de Geest H.C."/>
            <person name="Bonants P.J.M."/>
            <person name="Smith D.S."/>
            <person name="Levesque C.A."/>
            <person name="van der Lee T.A.J."/>
        </authorList>
    </citation>
    <scope>NUCLEOTIDE SEQUENCE [LARGE SCALE GENOMIC DNA]</scope>
    <source>
        <strain evidence="8 9">CBS 809.83</strain>
    </source>
</reference>
<dbReference type="InterPro" id="IPR036864">
    <property type="entry name" value="Zn2-C6_fun-type_DNA-bd_sf"/>
</dbReference>
<dbReference type="InterPro" id="IPR001138">
    <property type="entry name" value="Zn2Cys6_DnaBD"/>
</dbReference>
<feature type="region of interest" description="Disordered" evidence="6">
    <location>
        <begin position="124"/>
        <end position="145"/>
    </location>
</feature>
<evidence type="ECO:0000259" key="7">
    <source>
        <dbReference type="PROSITE" id="PS50048"/>
    </source>
</evidence>
<comment type="subcellular location">
    <subcellularLocation>
        <location evidence="1">Nucleus</location>
    </subcellularLocation>
</comment>
<evidence type="ECO:0000256" key="3">
    <source>
        <dbReference type="ARBA" id="ARBA00023015"/>
    </source>
</evidence>
<dbReference type="GO" id="GO:0003677">
    <property type="term" value="F:DNA binding"/>
    <property type="evidence" value="ECO:0007669"/>
    <property type="project" value="InterPro"/>
</dbReference>
<keyword evidence="2" id="KW-0479">Metal-binding</keyword>
<dbReference type="GO" id="GO:0006351">
    <property type="term" value="P:DNA-templated transcription"/>
    <property type="evidence" value="ECO:0007669"/>
    <property type="project" value="InterPro"/>
</dbReference>
<dbReference type="PANTHER" id="PTHR47338:SF5">
    <property type="entry name" value="ZN(II)2CYS6 TRANSCRIPTION FACTOR (EUROFUNG)"/>
    <property type="match status" value="1"/>
</dbReference>
<protein>
    <recommendedName>
        <fullName evidence="7">Zn(2)-C6 fungal-type domain-containing protein</fullName>
    </recommendedName>
</protein>
<dbReference type="PANTHER" id="PTHR47338">
    <property type="entry name" value="ZN(II)2CYS6 TRANSCRIPTION FACTOR (EUROFUNG)-RELATED"/>
    <property type="match status" value="1"/>
</dbReference>
<dbReference type="CDD" id="cd00067">
    <property type="entry name" value="GAL4"/>
    <property type="match status" value="1"/>
</dbReference>
<evidence type="ECO:0000313" key="9">
    <source>
        <dbReference type="Proteomes" id="UP000318582"/>
    </source>
</evidence>
<dbReference type="SUPFAM" id="SSF57701">
    <property type="entry name" value="Zn2/Cys6 DNA-binding domain"/>
    <property type="match status" value="1"/>
</dbReference>
<proteinExistence type="predicted"/>
<dbReference type="Pfam" id="PF04082">
    <property type="entry name" value="Fungal_trans"/>
    <property type="match status" value="1"/>
</dbReference>
<evidence type="ECO:0000256" key="1">
    <source>
        <dbReference type="ARBA" id="ARBA00004123"/>
    </source>
</evidence>
<dbReference type="InterPro" id="IPR050815">
    <property type="entry name" value="TF_fung"/>
</dbReference>
<dbReference type="GO" id="GO:0005634">
    <property type="term" value="C:nucleus"/>
    <property type="evidence" value="ECO:0007669"/>
    <property type="project" value="UniProtKB-SubCell"/>
</dbReference>
<dbReference type="SMART" id="SM00066">
    <property type="entry name" value="GAL4"/>
    <property type="match status" value="1"/>
</dbReference>
<accession>A0A507EFR2</accession>
<feature type="region of interest" description="Disordered" evidence="6">
    <location>
        <begin position="1"/>
        <end position="38"/>
    </location>
</feature>